<evidence type="ECO:0000313" key="2">
    <source>
        <dbReference type="EMBL" id="KAK3676040.1"/>
    </source>
</evidence>
<sequence length="463" mass="47599">MIVAAAIARMAAAAPAPQQFDFAAVLEAPSPSATGPPLTVIANATAVFSVDTASLAASISSDVTSAATASITGESASAASTQESVSAVEKRGWSWGTATTTTSSVQKTSTSSVKSSSSTSSVKSSSSSTVSSAIPTTSSTSTTQQQSSTLTSSSSTACPTTPEAGTYCGFINPEDPCAPQPDGYGPKASPDTVAAFQADSELHKMALNAVTPSTYERVFVDLNASTSANSYLAFKTLQSYDVAGCANYCDTTDLCTAFNIYIERDPSLNPTKNGDSSNSTGEYCPNPSSITNYKCSIWGSSIDASSATNAGDYREDFQVVIVGSNGYDKTNNTTPAAPPGYDAPSNCTGGAINSGGSYWLGSNFFPGPFNPSACGIYAKAQGDLNKQSAKAKGAKSYTPVNMFNAYTIHKNGVAQGTYCTIFDTVLSPAYGKTGFRGGWSGNNFLGVAQSWAFSLSEQDSGTW</sequence>
<evidence type="ECO:0000256" key="1">
    <source>
        <dbReference type="SAM" id="MobiDB-lite"/>
    </source>
</evidence>
<comment type="caution">
    <text evidence="2">The sequence shown here is derived from an EMBL/GenBank/DDBJ whole genome shotgun (WGS) entry which is preliminary data.</text>
</comment>
<accession>A0AAE0WQC6</accession>
<protein>
    <submittedName>
        <fullName evidence="2">Uncharacterized protein</fullName>
    </submittedName>
</protein>
<organism evidence="2 3">
    <name type="scientific">Recurvomyces mirabilis</name>
    <dbReference type="NCBI Taxonomy" id="574656"/>
    <lineage>
        <taxon>Eukaryota</taxon>
        <taxon>Fungi</taxon>
        <taxon>Dikarya</taxon>
        <taxon>Ascomycota</taxon>
        <taxon>Pezizomycotina</taxon>
        <taxon>Dothideomycetes</taxon>
        <taxon>Dothideomycetidae</taxon>
        <taxon>Mycosphaerellales</taxon>
        <taxon>Teratosphaeriaceae</taxon>
        <taxon>Recurvomyces</taxon>
    </lineage>
</organism>
<proteinExistence type="predicted"/>
<gene>
    <name evidence="2" type="ORF">LTR78_004232</name>
</gene>
<dbReference type="PANTHER" id="PTHR36578">
    <property type="entry name" value="CHROMOSOME 15, WHOLE GENOME SHOTGUN SEQUENCE"/>
    <property type="match status" value="1"/>
</dbReference>
<dbReference type="Proteomes" id="UP001274830">
    <property type="component" value="Unassembled WGS sequence"/>
</dbReference>
<dbReference type="EMBL" id="JAUTXT010000012">
    <property type="protein sequence ID" value="KAK3676040.1"/>
    <property type="molecule type" value="Genomic_DNA"/>
</dbReference>
<keyword evidence="3" id="KW-1185">Reference proteome</keyword>
<evidence type="ECO:0000313" key="3">
    <source>
        <dbReference type="Proteomes" id="UP001274830"/>
    </source>
</evidence>
<feature type="region of interest" description="Disordered" evidence="1">
    <location>
        <begin position="99"/>
        <end position="159"/>
    </location>
</feature>
<reference evidence="2" key="1">
    <citation type="submission" date="2023-07" db="EMBL/GenBank/DDBJ databases">
        <title>Black Yeasts Isolated from many extreme environments.</title>
        <authorList>
            <person name="Coleine C."/>
            <person name="Stajich J.E."/>
            <person name="Selbmann L."/>
        </authorList>
    </citation>
    <scope>NUCLEOTIDE SEQUENCE</scope>
    <source>
        <strain evidence="2">CCFEE 5485</strain>
    </source>
</reference>
<dbReference type="AlphaFoldDB" id="A0AAE0WQC6"/>
<name>A0AAE0WQC6_9PEZI</name>
<dbReference type="PANTHER" id="PTHR36578:SF1">
    <property type="entry name" value="APPLE DOMAIN-CONTAINING PROTEIN"/>
    <property type="match status" value="1"/>
</dbReference>